<gene>
    <name evidence="1" type="ORF">MENTE1834_LOCUS30257</name>
</gene>
<proteinExistence type="predicted"/>
<comment type="caution">
    <text evidence="1">The sequence shown here is derived from an EMBL/GenBank/DDBJ whole genome shotgun (WGS) entry which is preliminary data.</text>
</comment>
<dbReference type="EMBL" id="CAVMJV010000049">
    <property type="protein sequence ID" value="CAK5082950.1"/>
    <property type="molecule type" value="Genomic_DNA"/>
</dbReference>
<evidence type="ECO:0000313" key="2">
    <source>
        <dbReference type="Proteomes" id="UP001497535"/>
    </source>
</evidence>
<protein>
    <submittedName>
        <fullName evidence="1">Uncharacterized protein</fullName>
    </submittedName>
</protein>
<keyword evidence="2" id="KW-1185">Reference proteome</keyword>
<name>A0ACB0ZUY4_MELEN</name>
<organism evidence="1 2">
    <name type="scientific">Meloidogyne enterolobii</name>
    <name type="common">Root-knot nematode worm</name>
    <name type="synonym">Meloidogyne mayaguensis</name>
    <dbReference type="NCBI Taxonomy" id="390850"/>
    <lineage>
        <taxon>Eukaryota</taxon>
        <taxon>Metazoa</taxon>
        <taxon>Ecdysozoa</taxon>
        <taxon>Nematoda</taxon>
        <taxon>Chromadorea</taxon>
        <taxon>Rhabditida</taxon>
        <taxon>Tylenchina</taxon>
        <taxon>Tylenchomorpha</taxon>
        <taxon>Tylenchoidea</taxon>
        <taxon>Meloidogynidae</taxon>
        <taxon>Meloidogyninae</taxon>
        <taxon>Meloidogyne</taxon>
    </lineage>
</organism>
<accession>A0ACB0ZUY4</accession>
<reference evidence="1" key="1">
    <citation type="submission" date="2023-11" db="EMBL/GenBank/DDBJ databases">
        <authorList>
            <person name="Poullet M."/>
        </authorList>
    </citation>
    <scope>NUCLEOTIDE SEQUENCE</scope>
    <source>
        <strain evidence="1">E1834</strain>
    </source>
</reference>
<dbReference type="Proteomes" id="UP001497535">
    <property type="component" value="Unassembled WGS sequence"/>
</dbReference>
<sequence>MSLSNRQNLMTKPCKIEQKSQLNQNINKHGVKDLMKINTFQTLDTTLKNSDIKNNTIQTQEQRASTNDVNQRTTTITCVGNARQNDEFPVLDDFSLLEDDESNEEGNEVEVSPTKSKQFSTVNNQEKEEDLNKFVNTKLIQEDNEAKSPFKKHDEKLIDEEECNKSIKSNEAIEEEDILKTVDDVEICGGNILEYNDDIIIKKQNIDKKNNTREINGDKINRNIFEEEEEDEIMNDIETGDNDVVVLNTDEEEEVKSIKEDDIKVIEETSEKEGNGDKNINAVENPEVIVVEDDEIIVDFVKINKEESVLDEEENVLIEKEMEKSFQESFIDANLEFGNVSIEEKVAEIVLKHSNMEYAKLASSEATLERINQSLQLIKMDGQENDIFVECVLKIVQCASVEEKVIVPPLPITNSLEEPMTSTKAAQINALEAELIEPATQPSKQQQSRRRRQKSTSQKAKPAKTQLKTPQQLPAIKTAALPPPPRNLRSSTAKKIIEEEMEAPITIPKTEGEEIKTVASEELPSTVAPIGSRKRKRNVTEFLKPPQTDINDQQHDEDEGPPAKNLRRSSHSSPSSQNEPKTSTESKKALKQPDSASLIPEISSVKEKAEAPIKIEQEQPIVPIKTPPPPPLQLSTPTLHSHVAATAKLRSSLRRAALARFFVRLKLTLFNLIIPRYLKKYCYYLNNAFSLINIYISNFIKYLFYSATPSPAVDSVGTNGLFLRPGNHSSSEVIPKEVLLTLWKDIRTHRHSYVFDQPVDEGEVPGYHSAIKKPMDLNTLFQLIESFTIQTFGQFTHHILKIFANAVMYNSTGHHVNTCAKEMLAYALKCIEVVQYPSGQWSAGIFSTPIFGTSSNCQSIASESDCPFDGQLSRSSSGISCSQTASTSNAAKTSTQQKLLRSSSISKRETSKTKAIPSSASSSTSSHSETKKETENDKQISNVPKNETLPKKRRLHRTR</sequence>
<evidence type="ECO:0000313" key="1">
    <source>
        <dbReference type="EMBL" id="CAK5082950.1"/>
    </source>
</evidence>